<dbReference type="InterPro" id="IPR036013">
    <property type="entry name" value="Band_7/SPFH_dom_sf"/>
</dbReference>
<evidence type="ECO:0000256" key="3">
    <source>
        <dbReference type="ARBA" id="ARBA00022692"/>
    </source>
</evidence>
<dbReference type="Gene3D" id="3.30.479.30">
    <property type="entry name" value="Band 7 domain"/>
    <property type="match status" value="1"/>
</dbReference>
<reference evidence="9 10" key="1">
    <citation type="submission" date="2019-03" db="EMBL/GenBank/DDBJ databases">
        <title>Genomic Encyclopedia of Type Strains, Phase IV (KMG-IV): sequencing the most valuable type-strain genomes for metagenomic binning, comparative biology and taxonomic classification.</title>
        <authorList>
            <person name="Goeker M."/>
        </authorList>
    </citation>
    <scope>NUCLEOTIDE SEQUENCE [LARGE SCALE GENOMIC DNA]</scope>
    <source>
        <strain evidence="9 10">DSM 18577</strain>
    </source>
</reference>
<keyword evidence="5 6" id="KW-0472">Membrane</keyword>
<dbReference type="OrthoDB" id="9779595at2"/>
<keyword evidence="10" id="KW-1185">Reference proteome</keyword>
<keyword evidence="4 6" id="KW-1133">Transmembrane helix</keyword>
<feature type="region of interest" description="Disordered" evidence="7">
    <location>
        <begin position="1"/>
        <end position="31"/>
    </location>
</feature>
<comment type="caution">
    <text evidence="9">The sequence shown here is derived from an EMBL/GenBank/DDBJ whole genome shotgun (WGS) entry which is preliminary data.</text>
</comment>
<evidence type="ECO:0000256" key="5">
    <source>
        <dbReference type="ARBA" id="ARBA00023136"/>
    </source>
</evidence>
<evidence type="ECO:0000313" key="9">
    <source>
        <dbReference type="EMBL" id="TCK57952.1"/>
    </source>
</evidence>
<evidence type="ECO:0000256" key="4">
    <source>
        <dbReference type="ARBA" id="ARBA00022989"/>
    </source>
</evidence>
<protein>
    <recommendedName>
        <fullName evidence="6">Protein HflK</fullName>
    </recommendedName>
</protein>
<accession>A0A4R1K1V3</accession>
<keyword evidence="9" id="KW-0378">Hydrolase</keyword>
<dbReference type="InterPro" id="IPR010201">
    <property type="entry name" value="HflK"/>
</dbReference>
<keyword evidence="9" id="KW-0645">Protease</keyword>
<dbReference type="InterPro" id="IPR050710">
    <property type="entry name" value="Band7/mec-2_domain"/>
</dbReference>
<dbReference type="SUPFAM" id="SSF117892">
    <property type="entry name" value="Band 7/SPFH domain"/>
    <property type="match status" value="1"/>
</dbReference>
<comment type="function">
    <text evidence="6">HflC and HflK could encode or regulate a protease.</text>
</comment>
<dbReference type="AlphaFoldDB" id="A0A4R1K1V3"/>
<evidence type="ECO:0000256" key="2">
    <source>
        <dbReference type="ARBA" id="ARBA00006971"/>
    </source>
</evidence>
<feature type="compositionally biased region" description="Basic and acidic residues" evidence="7">
    <location>
        <begin position="384"/>
        <end position="408"/>
    </location>
</feature>
<dbReference type="PANTHER" id="PTHR43327">
    <property type="entry name" value="STOMATIN-LIKE PROTEIN 2, MITOCHONDRIAL"/>
    <property type="match status" value="1"/>
</dbReference>
<comment type="subunit">
    <text evidence="6">HflC and HflK may interact to form a multimeric complex.</text>
</comment>
<feature type="domain" description="Band 7" evidence="8">
    <location>
        <begin position="83"/>
        <end position="243"/>
    </location>
</feature>
<dbReference type="NCBIfam" id="TIGR01933">
    <property type="entry name" value="hflK"/>
    <property type="match status" value="1"/>
</dbReference>
<dbReference type="CDD" id="cd03404">
    <property type="entry name" value="SPFH_HflK"/>
    <property type="match status" value="1"/>
</dbReference>
<dbReference type="GO" id="GO:0006508">
    <property type="term" value="P:proteolysis"/>
    <property type="evidence" value="ECO:0007669"/>
    <property type="project" value="UniProtKB-KW"/>
</dbReference>
<proteinExistence type="inferred from homology"/>
<evidence type="ECO:0000259" key="8">
    <source>
        <dbReference type="SMART" id="SM00244"/>
    </source>
</evidence>
<organism evidence="9 10">
    <name type="scientific">Celerinatantimonas diazotrophica</name>
    <dbReference type="NCBI Taxonomy" id="412034"/>
    <lineage>
        <taxon>Bacteria</taxon>
        <taxon>Pseudomonadati</taxon>
        <taxon>Pseudomonadota</taxon>
        <taxon>Gammaproteobacteria</taxon>
        <taxon>Celerinatantimonadaceae</taxon>
        <taxon>Celerinatantimonas</taxon>
    </lineage>
</organism>
<dbReference type="SMART" id="SM00244">
    <property type="entry name" value="PHB"/>
    <property type="match status" value="1"/>
</dbReference>
<evidence type="ECO:0000256" key="6">
    <source>
        <dbReference type="RuleBase" id="RU364113"/>
    </source>
</evidence>
<keyword evidence="3 6" id="KW-0812">Transmembrane</keyword>
<comment type="similarity">
    <text evidence="2 6">Belongs to the band 7/mec-2 family. HflK subfamily.</text>
</comment>
<dbReference type="PANTHER" id="PTHR43327:SF2">
    <property type="entry name" value="MODULATOR OF FTSH PROTEASE HFLK"/>
    <property type="match status" value="1"/>
</dbReference>
<evidence type="ECO:0000313" key="10">
    <source>
        <dbReference type="Proteomes" id="UP000295565"/>
    </source>
</evidence>
<sequence length="408" mass="45568">MAWNEPGGNKGGGDRDPWGNKNKNKNQGPPDLDAIFGKLGRRIMALLGGKKSPGGPGGSGTSFFHPKVLAAVVGVLVIIWAVSGFYTVKEEQRGVLLRFGAYQGEVLPGLHWKPTFIDKVIPVAVAKIRSLPASGFMLTEDENVVRVELDVQYRVSDPEKYLFSVTNADDSLRQATDSALRYVIGHTKMDEILTVGREKVRQETWKLIDKIIKPYNMGITVVDVNFLPARPPEQVKKAFDDAIAAQEDEQTYIRKAEAYQREVEPKARGRAQRLIQQAEAYKQQVVMKAEGEVSQFDQLLPEYRKAPEITRQRMYMETMEGIYAHTPKIFIDAKNNNSMLYLPIDKLLEQAKHKKSSSTLDNSDMSKSGGSATTSSSSSSNSQKDVRNAPLRSDDVRTDVRTDRYGRN</sequence>
<dbReference type="InterPro" id="IPR020980">
    <property type="entry name" value="Membrane_HflK_N"/>
</dbReference>
<feature type="transmembrane region" description="Helical" evidence="6">
    <location>
        <begin position="68"/>
        <end position="88"/>
    </location>
</feature>
<dbReference type="Pfam" id="PF12221">
    <property type="entry name" value="HflK_N"/>
    <property type="match status" value="1"/>
</dbReference>
<dbReference type="PRINTS" id="PR00721">
    <property type="entry name" value="STOMATIN"/>
</dbReference>
<dbReference type="GO" id="GO:0008233">
    <property type="term" value="F:peptidase activity"/>
    <property type="evidence" value="ECO:0007669"/>
    <property type="project" value="UniProtKB-KW"/>
</dbReference>
<dbReference type="EMBL" id="SMGD01000012">
    <property type="protein sequence ID" value="TCK57952.1"/>
    <property type="molecule type" value="Genomic_DNA"/>
</dbReference>
<dbReference type="Pfam" id="PF01145">
    <property type="entry name" value="Band_7"/>
    <property type="match status" value="1"/>
</dbReference>
<dbReference type="InterPro" id="IPR001972">
    <property type="entry name" value="Stomatin_HflK_fam"/>
</dbReference>
<dbReference type="Proteomes" id="UP000295565">
    <property type="component" value="Unassembled WGS sequence"/>
</dbReference>
<feature type="region of interest" description="Disordered" evidence="7">
    <location>
        <begin position="353"/>
        <end position="408"/>
    </location>
</feature>
<dbReference type="RefSeq" id="WP_131912480.1">
    <property type="nucleotide sequence ID" value="NZ_OU594967.1"/>
</dbReference>
<gene>
    <name evidence="9" type="ORF">EV690_1656</name>
</gene>
<dbReference type="InterPro" id="IPR001107">
    <property type="entry name" value="Band_7"/>
</dbReference>
<evidence type="ECO:0000256" key="7">
    <source>
        <dbReference type="SAM" id="MobiDB-lite"/>
    </source>
</evidence>
<dbReference type="GO" id="GO:0016020">
    <property type="term" value="C:membrane"/>
    <property type="evidence" value="ECO:0007669"/>
    <property type="project" value="UniProtKB-SubCell"/>
</dbReference>
<feature type="compositionally biased region" description="Low complexity" evidence="7">
    <location>
        <begin position="366"/>
        <end position="382"/>
    </location>
</feature>
<evidence type="ECO:0000256" key="1">
    <source>
        <dbReference type="ARBA" id="ARBA00004167"/>
    </source>
</evidence>
<comment type="subcellular location">
    <subcellularLocation>
        <location evidence="1">Membrane</location>
        <topology evidence="1">Single-pass membrane protein</topology>
    </subcellularLocation>
</comment>
<name>A0A4R1K1V3_9GAMM</name>